<evidence type="ECO:0008006" key="6">
    <source>
        <dbReference type="Google" id="ProtNLM"/>
    </source>
</evidence>
<dbReference type="AlphaFoldDB" id="A0AAD3TAV6"/>
<sequence>MRCLEGRELLVARGKLFQGLHVVKAQGLDAGGWPAGQRKIDRLSPLADLVVSDIGGDYFSISMVISYSANGISGICELIGRKLVGGSCIGGMKETQEMMEFAAKHGVKADIEVIPVDYVNTAMQRVPEIGRQLPTRHRHRQHSES</sequence>
<evidence type="ECO:0000256" key="3">
    <source>
        <dbReference type="ARBA" id="ARBA00023002"/>
    </source>
</evidence>
<dbReference type="PANTHER" id="PTHR42683">
    <property type="entry name" value="ALDEHYDE REDUCTASE"/>
    <property type="match status" value="1"/>
</dbReference>
<proteinExistence type="predicted"/>
<evidence type="ECO:0000256" key="2">
    <source>
        <dbReference type="ARBA" id="ARBA00022833"/>
    </source>
</evidence>
<dbReference type="Gene3D" id="3.40.50.720">
    <property type="entry name" value="NAD(P)-binding Rossmann-like Domain"/>
    <property type="match status" value="1"/>
</dbReference>
<keyword evidence="3" id="KW-0560">Oxidoreductase</keyword>
<reference evidence="4" key="1">
    <citation type="submission" date="2023-05" db="EMBL/GenBank/DDBJ databases">
        <title>Nepenthes gracilis genome sequencing.</title>
        <authorList>
            <person name="Fukushima K."/>
        </authorList>
    </citation>
    <scope>NUCLEOTIDE SEQUENCE</scope>
    <source>
        <strain evidence="4">SING2019-196</strain>
    </source>
</reference>
<dbReference type="Proteomes" id="UP001279734">
    <property type="component" value="Unassembled WGS sequence"/>
</dbReference>
<dbReference type="InterPro" id="IPR047109">
    <property type="entry name" value="CAD-like"/>
</dbReference>
<name>A0AAD3TAV6_NEPGR</name>
<keyword evidence="2" id="KW-0862">Zinc</keyword>
<evidence type="ECO:0000313" key="5">
    <source>
        <dbReference type="Proteomes" id="UP001279734"/>
    </source>
</evidence>
<evidence type="ECO:0000256" key="1">
    <source>
        <dbReference type="ARBA" id="ARBA00022723"/>
    </source>
</evidence>
<protein>
    <recommendedName>
        <fullName evidence="6">Alcohol dehydrogenase-like C-terminal domain-containing protein</fullName>
    </recommendedName>
</protein>
<gene>
    <name evidence="4" type="ORF">Nepgr_027124</name>
</gene>
<dbReference type="EMBL" id="BSYO01000029">
    <property type="protein sequence ID" value="GMH25281.1"/>
    <property type="molecule type" value="Genomic_DNA"/>
</dbReference>
<dbReference type="Gene3D" id="3.90.180.10">
    <property type="entry name" value="Medium-chain alcohol dehydrogenases, catalytic domain"/>
    <property type="match status" value="1"/>
</dbReference>
<accession>A0AAD3TAV6</accession>
<comment type="caution">
    <text evidence="4">The sequence shown here is derived from an EMBL/GenBank/DDBJ whole genome shotgun (WGS) entry which is preliminary data.</text>
</comment>
<organism evidence="4 5">
    <name type="scientific">Nepenthes gracilis</name>
    <name type="common">Slender pitcher plant</name>
    <dbReference type="NCBI Taxonomy" id="150966"/>
    <lineage>
        <taxon>Eukaryota</taxon>
        <taxon>Viridiplantae</taxon>
        <taxon>Streptophyta</taxon>
        <taxon>Embryophyta</taxon>
        <taxon>Tracheophyta</taxon>
        <taxon>Spermatophyta</taxon>
        <taxon>Magnoliopsida</taxon>
        <taxon>eudicotyledons</taxon>
        <taxon>Gunneridae</taxon>
        <taxon>Pentapetalae</taxon>
        <taxon>Caryophyllales</taxon>
        <taxon>Nepenthaceae</taxon>
        <taxon>Nepenthes</taxon>
    </lineage>
</organism>
<evidence type="ECO:0000313" key="4">
    <source>
        <dbReference type="EMBL" id="GMH25281.1"/>
    </source>
</evidence>
<dbReference type="GO" id="GO:0016616">
    <property type="term" value="F:oxidoreductase activity, acting on the CH-OH group of donors, NAD or NADP as acceptor"/>
    <property type="evidence" value="ECO:0007669"/>
    <property type="project" value="InterPro"/>
</dbReference>
<keyword evidence="5" id="KW-1185">Reference proteome</keyword>
<dbReference type="GO" id="GO:0046872">
    <property type="term" value="F:metal ion binding"/>
    <property type="evidence" value="ECO:0007669"/>
    <property type="project" value="UniProtKB-KW"/>
</dbReference>
<keyword evidence="1" id="KW-0479">Metal-binding</keyword>